<dbReference type="PANTHER" id="PTHR43194:SF2">
    <property type="entry name" value="PEROXISOMAL MEMBRANE PROTEIN LPX1"/>
    <property type="match status" value="1"/>
</dbReference>
<proteinExistence type="predicted"/>
<evidence type="ECO:0000313" key="2">
    <source>
        <dbReference type="EMBL" id="SIR21729.1"/>
    </source>
</evidence>
<evidence type="ECO:0000313" key="3">
    <source>
        <dbReference type="Proteomes" id="UP000186004"/>
    </source>
</evidence>
<dbReference type="Proteomes" id="UP000186004">
    <property type="component" value="Unassembled WGS sequence"/>
</dbReference>
<sequence length="215" mass="22337">MDVREVTIPVGNVELVADVILPADSVGVVLFAHGSGSSRHSPRNVAVARILNERALGTVLVDLLTPAEDAVDSRTAELRFNIELLADRLAAIVDWLGAEQATRGLPIGLFGASTGAAAALVSAAARPGQVDAVVSRGGRPDLARSALAAVRAPTLLLVGGLDDEVIALNEQARAQLSGTVELHIVPGATHLFEEPGTLDQVTAAAGDWFTRHLTR</sequence>
<accession>A0A1N6Z4L4</accession>
<evidence type="ECO:0000259" key="1">
    <source>
        <dbReference type="Pfam" id="PF01738"/>
    </source>
</evidence>
<organism evidence="2 3">
    <name type="scientific">Micromonospora avicenniae</name>
    <dbReference type="NCBI Taxonomy" id="1198245"/>
    <lineage>
        <taxon>Bacteria</taxon>
        <taxon>Bacillati</taxon>
        <taxon>Actinomycetota</taxon>
        <taxon>Actinomycetes</taxon>
        <taxon>Micromonosporales</taxon>
        <taxon>Micromonosporaceae</taxon>
        <taxon>Micromonospora</taxon>
    </lineage>
</organism>
<dbReference type="Gene3D" id="3.40.50.1820">
    <property type="entry name" value="alpha/beta hydrolase"/>
    <property type="match status" value="1"/>
</dbReference>
<dbReference type="SUPFAM" id="SSF53474">
    <property type="entry name" value="alpha/beta-Hydrolases"/>
    <property type="match status" value="1"/>
</dbReference>
<dbReference type="RefSeq" id="WP_076470729.1">
    <property type="nucleotide sequence ID" value="NZ_FTNF01000007.1"/>
</dbReference>
<dbReference type="Pfam" id="PF01738">
    <property type="entry name" value="DLH"/>
    <property type="match status" value="1"/>
</dbReference>
<dbReference type="PANTHER" id="PTHR43194">
    <property type="entry name" value="HYDROLASE ALPHA/BETA FOLD FAMILY"/>
    <property type="match status" value="1"/>
</dbReference>
<name>A0A1N6Z4L4_9ACTN</name>
<reference evidence="2 3" key="1">
    <citation type="submission" date="2017-01" db="EMBL/GenBank/DDBJ databases">
        <authorList>
            <person name="Mah S.A."/>
            <person name="Swanson W.J."/>
            <person name="Moy G.W."/>
            <person name="Vacquier V.D."/>
        </authorList>
    </citation>
    <scope>NUCLEOTIDE SEQUENCE [LARGE SCALE GENOMIC DNA]</scope>
    <source>
        <strain evidence="2 3">DSM 45758</strain>
    </source>
</reference>
<dbReference type="InterPro" id="IPR002925">
    <property type="entry name" value="Dienelactn_hydro"/>
</dbReference>
<feature type="domain" description="Dienelactone hydrolase" evidence="1">
    <location>
        <begin position="83"/>
        <end position="209"/>
    </location>
</feature>
<dbReference type="OrthoDB" id="9810066at2"/>
<gene>
    <name evidence="2" type="ORF">SAMN05444858_107173</name>
</gene>
<keyword evidence="3" id="KW-1185">Reference proteome</keyword>
<keyword evidence="2" id="KW-0378">Hydrolase</keyword>
<dbReference type="STRING" id="1198245.SAMN05444858_107173"/>
<dbReference type="InterPro" id="IPR050228">
    <property type="entry name" value="Carboxylesterase_BioH"/>
</dbReference>
<dbReference type="GO" id="GO:0016787">
    <property type="term" value="F:hydrolase activity"/>
    <property type="evidence" value="ECO:0007669"/>
    <property type="project" value="UniProtKB-KW"/>
</dbReference>
<dbReference type="AlphaFoldDB" id="A0A1N6Z4L4"/>
<dbReference type="InterPro" id="IPR029058">
    <property type="entry name" value="AB_hydrolase_fold"/>
</dbReference>
<protein>
    <submittedName>
        <fullName evidence="2">Dienelactone hydrolase family protein</fullName>
    </submittedName>
</protein>
<dbReference type="EMBL" id="FTNF01000007">
    <property type="protein sequence ID" value="SIR21729.1"/>
    <property type="molecule type" value="Genomic_DNA"/>
</dbReference>